<proteinExistence type="inferred from homology"/>
<dbReference type="PANTHER" id="PTHR43133:SF60">
    <property type="entry name" value="RNA POLYMERASE SIGMA FACTOR SIGV"/>
    <property type="match status" value="1"/>
</dbReference>
<evidence type="ECO:0000259" key="6">
    <source>
        <dbReference type="Pfam" id="PF04542"/>
    </source>
</evidence>
<dbReference type="InterPro" id="IPR014284">
    <property type="entry name" value="RNA_pol_sigma-70_dom"/>
</dbReference>
<keyword evidence="4" id="KW-0238">DNA-binding</keyword>
<organism evidence="8 9">
    <name type="scientific">Alkalicoccobacillus gibsonii</name>
    <dbReference type="NCBI Taxonomy" id="79881"/>
    <lineage>
        <taxon>Bacteria</taxon>
        <taxon>Bacillati</taxon>
        <taxon>Bacillota</taxon>
        <taxon>Bacilli</taxon>
        <taxon>Bacillales</taxon>
        <taxon>Bacillaceae</taxon>
        <taxon>Alkalicoccobacillus</taxon>
    </lineage>
</organism>
<evidence type="ECO:0000256" key="3">
    <source>
        <dbReference type="ARBA" id="ARBA00023082"/>
    </source>
</evidence>
<protein>
    <submittedName>
        <fullName evidence="8">Sigma-70 family RNA polymerase sigma factor</fullName>
    </submittedName>
</protein>
<evidence type="ECO:0000256" key="5">
    <source>
        <dbReference type="ARBA" id="ARBA00023163"/>
    </source>
</evidence>
<dbReference type="InterPro" id="IPR007630">
    <property type="entry name" value="RNA_pol_sigma70_r4"/>
</dbReference>
<name>A0ABU9VLF4_9BACI</name>
<keyword evidence="9" id="KW-1185">Reference proteome</keyword>
<accession>A0ABU9VLF4</accession>
<evidence type="ECO:0000256" key="1">
    <source>
        <dbReference type="ARBA" id="ARBA00010641"/>
    </source>
</evidence>
<evidence type="ECO:0000259" key="7">
    <source>
        <dbReference type="Pfam" id="PF04545"/>
    </source>
</evidence>
<evidence type="ECO:0000313" key="9">
    <source>
        <dbReference type="Proteomes" id="UP001418796"/>
    </source>
</evidence>
<dbReference type="InterPro" id="IPR007627">
    <property type="entry name" value="RNA_pol_sigma70_r2"/>
</dbReference>
<dbReference type="InterPro" id="IPR036388">
    <property type="entry name" value="WH-like_DNA-bd_sf"/>
</dbReference>
<dbReference type="PANTHER" id="PTHR43133">
    <property type="entry name" value="RNA POLYMERASE ECF-TYPE SIGMA FACTO"/>
    <property type="match status" value="1"/>
</dbReference>
<evidence type="ECO:0000313" key="8">
    <source>
        <dbReference type="EMBL" id="MEN0644028.1"/>
    </source>
</evidence>
<keyword evidence="5" id="KW-0804">Transcription</keyword>
<dbReference type="Pfam" id="PF04545">
    <property type="entry name" value="Sigma70_r4"/>
    <property type="match status" value="1"/>
</dbReference>
<sequence length="175" mass="20587">MLNVKRIKKAQRGNSKAFLECFQTYEVDIYKMAFIYMKNEEDALEVVQETAYRSFKNVSSIKEPTYFKTWLLKIAINVSIDLLRKKKIDVQMHEHVKDQLSTDLNEDIDLEITLKDLLSHLNESEKSVLVLRFYQDLTFSEISNVLDLPLGTVKTNLYRALEKLRKNVERGDFDE</sequence>
<dbReference type="Gene3D" id="1.10.1740.10">
    <property type="match status" value="1"/>
</dbReference>
<dbReference type="EMBL" id="JBCITK010000001">
    <property type="protein sequence ID" value="MEN0644028.1"/>
    <property type="molecule type" value="Genomic_DNA"/>
</dbReference>
<dbReference type="SUPFAM" id="SSF88659">
    <property type="entry name" value="Sigma3 and sigma4 domains of RNA polymerase sigma factors"/>
    <property type="match status" value="1"/>
</dbReference>
<dbReference type="CDD" id="cd06171">
    <property type="entry name" value="Sigma70_r4"/>
    <property type="match status" value="1"/>
</dbReference>
<dbReference type="NCBIfam" id="TIGR02937">
    <property type="entry name" value="sigma70-ECF"/>
    <property type="match status" value="1"/>
</dbReference>
<comment type="caution">
    <text evidence="8">The sequence shown here is derived from an EMBL/GenBank/DDBJ whole genome shotgun (WGS) entry which is preliminary data.</text>
</comment>
<reference evidence="8 9" key="1">
    <citation type="submission" date="2024-03" db="EMBL/GenBank/DDBJ databases">
        <title>Bacilli Hybrid Assemblies.</title>
        <authorList>
            <person name="Kovac J."/>
        </authorList>
    </citation>
    <scope>NUCLEOTIDE SEQUENCE [LARGE SCALE GENOMIC DNA]</scope>
    <source>
        <strain evidence="8 9">FSL R7-0666</strain>
    </source>
</reference>
<evidence type="ECO:0000256" key="4">
    <source>
        <dbReference type="ARBA" id="ARBA00023125"/>
    </source>
</evidence>
<dbReference type="InterPro" id="IPR013324">
    <property type="entry name" value="RNA_pol_sigma_r3/r4-like"/>
</dbReference>
<comment type="similarity">
    <text evidence="1">Belongs to the sigma-70 factor family. ECF subfamily.</text>
</comment>
<dbReference type="InterPro" id="IPR013325">
    <property type="entry name" value="RNA_pol_sigma_r2"/>
</dbReference>
<feature type="domain" description="RNA polymerase sigma-70 region 4" evidence="7">
    <location>
        <begin position="117"/>
        <end position="166"/>
    </location>
</feature>
<gene>
    <name evidence="8" type="ORF">MKY91_12770</name>
</gene>
<dbReference type="RefSeq" id="WP_343130807.1">
    <property type="nucleotide sequence ID" value="NZ_JBCITK010000001.1"/>
</dbReference>
<dbReference type="SUPFAM" id="SSF88946">
    <property type="entry name" value="Sigma2 domain of RNA polymerase sigma factors"/>
    <property type="match status" value="1"/>
</dbReference>
<dbReference type="InterPro" id="IPR039425">
    <property type="entry name" value="RNA_pol_sigma-70-like"/>
</dbReference>
<keyword evidence="3" id="KW-0731">Sigma factor</keyword>
<dbReference type="Proteomes" id="UP001418796">
    <property type="component" value="Unassembled WGS sequence"/>
</dbReference>
<evidence type="ECO:0000256" key="2">
    <source>
        <dbReference type="ARBA" id="ARBA00023015"/>
    </source>
</evidence>
<feature type="domain" description="RNA polymerase sigma-70 region 2" evidence="6">
    <location>
        <begin position="22"/>
        <end position="87"/>
    </location>
</feature>
<dbReference type="Gene3D" id="1.10.10.10">
    <property type="entry name" value="Winged helix-like DNA-binding domain superfamily/Winged helix DNA-binding domain"/>
    <property type="match status" value="1"/>
</dbReference>
<dbReference type="Pfam" id="PF04542">
    <property type="entry name" value="Sigma70_r2"/>
    <property type="match status" value="1"/>
</dbReference>
<keyword evidence="2" id="KW-0805">Transcription regulation</keyword>